<evidence type="ECO:0000256" key="2">
    <source>
        <dbReference type="SAM" id="Phobius"/>
    </source>
</evidence>
<feature type="compositionally biased region" description="Low complexity" evidence="1">
    <location>
        <begin position="230"/>
        <end position="247"/>
    </location>
</feature>
<gene>
    <name evidence="3" type="ORF">FHX40_4072</name>
</gene>
<reference evidence="3 4" key="1">
    <citation type="submission" date="2019-06" db="EMBL/GenBank/DDBJ databases">
        <title>Sequencing the genomes of 1000 actinobacteria strains.</title>
        <authorList>
            <person name="Klenk H.-P."/>
        </authorList>
    </citation>
    <scope>NUCLEOTIDE SEQUENCE [LARGE SCALE GENOMIC DNA]</scope>
    <source>
        <strain evidence="3 4">DSM 43186</strain>
    </source>
</reference>
<dbReference type="AlphaFoldDB" id="A0A543J3B7"/>
<keyword evidence="2" id="KW-0472">Membrane</keyword>
<proteinExistence type="predicted"/>
<feature type="compositionally biased region" description="Basic and acidic residues" evidence="1">
    <location>
        <begin position="349"/>
        <end position="360"/>
    </location>
</feature>
<feature type="transmembrane region" description="Helical" evidence="2">
    <location>
        <begin position="20"/>
        <end position="40"/>
    </location>
</feature>
<organism evidence="3 4">
    <name type="scientific">Thermopolyspora flexuosa</name>
    <dbReference type="NCBI Taxonomy" id="103836"/>
    <lineage>
        <taxon>Bacteria</taxon>
        <taxon>Bacillati</taxon>
        <taxon>Actinomycetota</taxon>
        <taxon>Actinomycetes</taxon>
        <taxon>Streptosporangiales</taxon>
        <taxon>Streptosporangiaceae</taxon>
        <taxon>Thermopolyspora</taxon>
    </lineage>
</organism>
<dbReference type="EMBL" id="VFPQ01000001">
    <property type="protein sequence ID" value="TQM77310.1"/>
    <property type="molecule type" value="Genomic_DNA"/>
</dbReference>
<keyword evidence="2" id="KW-0812">Transmembrane</keyword>
<accession>A0A543J3B7</accession>
<keyword evidence="4" id="KW-1185">Reference proteome</keyword>
<name>A0A543J3B7_9ACTN</name>
<evidence type="ECO:0008006" key="5">
    <source>
        <dbReference type="Google" id="ProtNLM"/>
    </source>
</evidence>
<sequence>MDFWTSLLFLVRKRAVGPPLIALALAVAGLAFYLAPTVYVSTASLVLTAPPRGGTLSPDAERSGGLTNPLLQFTDTLRTTASILILVMNAPDVQAELGVEEDGPTELIVDDGRSKPELLQISATGPFIHIETRSTSAAVAREVTVRARARIEDELARRQRELQAPRSTFIGTADVIPPSPPEASLTPKLTAAGTGLGATLFAGFGIAYAVARLRAGRAAARAREQERAAEPQAASPPAVPEAAPAADAGKDAERAEPITVIRRSGWPELPPVKAEAEGEPAADRAGSTDASAAGGDREAEADTAAWSDEATARLRARLAETNGTAERPGGNGAKPSRPEESLASVTSCGDRKGDEAASDG</sequence>
<comment type="caution">
    <text evidence="3">The sequence shown here is derived from an EMBL/GenBank/DDBJ whole genome shotgun (WGS) entry which is preliminary data.</text>
</comment>
<feature type="transmembrane region" description="Helical" evidence="2">
    <location>
        <begin position="189"/>
        <end position="211"/>
    </location>
</feature>
<evidence type="ECO:0000313" key="4">
    <source>
        <dbReference type="Proteomes" id="UP000319213"/>
    </source>
</evidence>
<evidence type="ECO:0000256" key="1">
    <source>
        <dbReference type="SAM" id="MobiDB-lite"/>
    </source>
</evidence>
<evidence type="ECO:0000313" key="3">
    <source>
        <dbReference type="EMBL" id="TQM77310.1"/>
    </source>
</evidence>
<dbReference type="Proteomes" id="UP000319213">
    <property type="component" value="Unassembled WGS sequence"/>
</dbReference>
<feature type="region of interest" description="Disordered" evidence="1">
    <location>
        <begin position="222"/>
        <end position="360"/>
    </location>
</feature>
<protein>
    <recommendedName>
        <fullName evidence="5">Capsular polysaccharide biosynthesis protein</fullName>
    </recommendedName>
</protein>
<keyword evidence="2" id="KW-1133">Transmembrane helix</keyword>
<feature type="compositionally biased region" description="Low complexity" evidence="1">
    <location>
        <begin position="283"/>
        <end position="294"/>
    </location>
</feature>